<reference evidence="1 2" key="1">
    <citation type="journal article" date="2015" name="Genome Announc.">
        <title>Whole-Genome Sequence of Leptospira interrogans Serovar Hardjo Subtype Hardjoprajitno Strain Norma, Isolated from Cattle in a Leptospirosis Outbreak in Brazil.</title>
        <authorList>
            <person name="Cosate M.R."/>
            <person name="Soares S.C."/>
            <person name="Mendes T.A."/>
            <person name="Raittz R.T."/>
            <person name="Moreira E.C."/>
            <person name="Leite R."/>
            <person name="Fernandes G.R."/>
            <person name="Haddad J.P."/>
            <person name="Ortega J.M."/>
        </authorList>
    </citation>
    <scope>NUCLEOTIDE SEQUENCE [LARGE SCALE GENOMIC DNA]</scope>
    <source>
        <strain evidence="1 2">Norma</strain>
    </source>
</reference>
<sequence length="41" mass="4833">MPKFSFAKFTLELLKVEIHKTASIDRFHKTDGEFIFQKLCS</sequence>
<evidence type="ECO:0000313" key="2">
    <source>
        <dbReference type="Proteomes" id="UP000056502"/>
    </source>
</evidence>
<dbReference type="PATRIC" id="fig|1279460.3.peg.266"/>
<accession>A0A0M4NUX9</accession>
<organism evidence="1">
    <name type="scientific">Leptospira interrogans serovar Hardjo str. Norma</name>
    <dbReference type="NCBI Taxonomy" id="1279460"/>
    <lineage>
        <taxon>Bacteria</taxon>
        <taxon>Pseudomonadati</taxon>
        <taxon>Spirochaetota</taxon>
        <taxon>Spirochaetia</taxon>
        <taxon>Leptospirales</taxon>
        <taxon>Leptospiraceae</taxon>
        <taxon>Leptospira</taxon>
    </lineage>
</organism>
<evidence type="ECO:0000313" key="1">
    <source>
        <dbReference type="EMBL" id="ALE37492.1"/>
    </source>
</evidence>
<protein>
    <submittedName>
        <fullName evidence="1">Uncharacterized protein</fullName>
    </submittedName>
</protein>
<dbReference type="EMBL" id="CP012603">
    <property type="protein sequence ID" value="ALE37492.1"/>
    <property type="molecule type" value="Genomic_DNA"/>
</dbReference>
<gene>
    <name evidence="1" type="ORF">G436_0264</name>
</gene>
<dbReference type="AlphaFoldDB" id="A0A0M4NUX9"/>
<name>A0A0M4NUX9_LEPIR</name>
<proteinExistence type="predicted"/>
<dbReference type="Proteomes" id="UP000056502">
    <property type="component" value="Chromosome I"/>
</dbReference>
<dbReference type="AntiFam" id="ANF00053">
    <property type="entry name" value="Translation of DNA repeat"/>
</dbReference>